<dbReference type="Proteomes" id="UP001482231">
    <property type="component" value="Unassembled WGS sequence"/>
</dbReference>
<proteinExistence type="predicted"/>
<evidence type="ECO:0000256" key="1">
    <source>
        <dbReference type="SAM" id="SignalP"/>
    </source>
</evidence>
<dbReference type="EMBL" id="JBAJEX010000005">
    <property type="protein sequence ID" value="MEO1767044.1"/>
    <property type="molecule type" value="Genomic_DNA"/>
</dbReference>
<feature type="signal peptide" evidence="1">
    <location>
        <begin position="1"/>
        <end position="18"/>
    </location>
</feature>
<name>A0ABV0EEQ4_9BURK</name>
<dbReference type="PANTHER" id="PTHR35841">
    <property type="entry name" value="PHOSPHONATES-BINDING PERIPLASMIC PROTEIN"/>
    <property type="match status" value="1"/>
</dbReference>
<dbReference type="PANTHER" id="PTHR35841:SF1">
    <property type="entry name" value="PHOSPHONATES-BINDING PERIPLASMIC PROTEIN"/>
    <property type="match status" value="1"/>
</dbReference>
<dbReference type="Pfam" id="PF12974">
    <property type="entry name" value="Phosphonate-bd"/>
    <property type="match status" value="1"/>
</dbReference>
<organism evidence="2 3">
    <name type="scientific">Thiobacter aerophilum</name>
    <dbReference type="NCBI Taxonomy" id="3121275"/>
    <lineage>
        <taxon>Bacteria</taxon>
        <taxon>Pseudomonadati</taxon>
        <taxon>Pseudomonadota</taxon>
        <taxon>Betaproteobacteria</taxon>
        <taxon>Burkholderiales</taxon>
        <taxon>Thiobacteraceae</taxon>
        <taxon>Thiobacter</taxon>
    </lineage>
</organism>
<gene>
    <name evidence="2" type="ORF">V6E02_07455</name>
</gene>
<keyword evidence="1" id="KW-0732">Signal</keyword>
<keyword evidence="3" id="KW-1185">Reference proteome</keyword>
<dbReference type="Gene3D" id="3.40.190.10">
    <property type="entry name" value="Periplasmic binding protein-like II"/>
    <property type="match status" value="2"/>
</dbReference>
<evidence type="ECO:0000313" key="2">
    <source>
        <dbReference type="EMBL" id="MEO1767044.1"/>
    </source>
</evidence>
<feature type="chain" id="PRO_5046121432" evidence="1">
    <location>
        <begin position="19"/>
        <end position="301"/>
    </location>
</feature>
<accession>A0ABV0EEQ4</accession>
<reference evidence="2 3" key="1">
    <citation type="submission" date="2024-02" db="EMBL/GenBank/DDBJ databases">
        <title>New thermophilic sulfur-oxidizing bacteria from a hot springs of the Uzon caldera (Kamchatka, Russia).</title>
        <authorList>
            <person name="Dukat A.M."/>
            <person name="Elcheninov A.G."/>
            <person name="Frolov E.N."/>
        </authorList>
    </citation>
    <scope>NUCLEOTIDE SEQUENCE [LARGE SCALE GENOMIC DNA]</scope>
    <source>
        <strain evidence="2 3">AK1</strain>
    </source>
</reference>
<comment type="caution">
    <text evidence="2">The sequence shown here is derived from an EMBL/GenBank/DDBJ whole genome shotgun (WGS) entry which is preliminary data.</text>
</comment>
<sequence>MRRFWAAIFFLALATSHAAEYRPTPVNPGGGRAQATYVFGFHPHLNPQELVAAYQPILDYLEQHIPNVKFQLEGAKDYSEFEARLVARRYHFALPNPVQTLIAQRVGYHVIAKNFPDEDFRGALVTREGRITGLRQLSGETLCFPSATAVAATLLPLWYLHRHGVDVKSLRLQYTGTQVAALLNAGAGDAAACGVSVRFLRAFQRDEPNKAARLAVLFVTDPSPHNAIVARADVPAALKEKVAATLAAMAADPTVDASRFKLGQHRFERASDETYRPFRAFLERYDAEIGLPAALKPVIAR</sequence>
<dbReference type="SUPFAM" id="SSF53850">
    <property type="entry name" value="Periplasmic binding protein-like II"/>
    <property type="match status" value="1"/>
</dbReference>
<protein>
    <submittedName>
        <fullName evidence="2">PhnD/SsuA/transferrin family substrate-binding protein</fullName>
    </submittedName>
</protein>
<dbReference type="RefSeq" id="WP_347308154.1">
    <property type="nucleotide sequence ID" value="NZ_JBAJEX010000005.1"/>
</dbReference>
<evidence type="ECO:0000313" key="3">
    <source>
        <dbReference type="Proteomes" id="UP001482231"/>
    </source>
</evidence>